<dbReference type="SMART" id="SM00591">
    <property type="entry name" value="RWD"/>
    <property type="match status" value="1"/>
</dbReference>
<keyword evidence="6 11" id="KW-0067">ATP-binding</keyword>
<evidence type="ECO:0000256" key="2">
    <source>
        <dbReference type="ARBA" id="ARBA00022527"/>
    </source>
</evidence>
<dbReference type="CDD" id="cd14046">
    <property type="entry name" value="STKc_EIF2AK4_GCN2_rpt2"/>
    <property type="match status" value="1"/>
</dbReference>
<dbReference type="InterPro" id="IPR008271">
    <property type="entry name" value="Ser/Thr_kinase_AS"/>
</dbReference>
<organism evidence="14 15">
    <name type="scientific">Plasmodiophora brassicae</name>
    <name type="common">Clubroot disease agent</name>
    <dbReference type="NCBI Taxonomy" id="37360"/>
    <lineage>
        <taxon>Eukaryota</taxon>
        <taxon>Sar</taxon>
        <taxon>Rhizaria</taxon>
        <taxon>Endomyxa</taxon>
        <taxon>Phytomyxea</taxon>
        <taxon>Plasmodiophorida</taxon>
        <taxon>Plasmodiophoridae</taxon>
        <taxon>Plasmodiophora</taxon>
    </lineage>
</organism>
<dbReference type="PROSITE" id="PS50908">
    <property type="entry name" value="RWD"/>
    <property type="match status" value="1"/>
</dbReference>
<dbReference type="Gene3D" id="3.40.50.800">
    <property type="entry name" value="Anticodon-binding domain"/>
    <property type="match status" value="1"/>
</dbReference>
<evidence type="ECO:0000256" key="5">
    <source>
        <dbReference type="ARBA" id="ARBA00022777"/>
    </source>
</evidence>
<gene>
    <name evidence="14" type="ORF">PBRA_008054</name>
</gene>
<comment type="similarity">
    <text evidence="8">Belongs to the protein kinase superfamily. Ser/Thr protein kinase family. GCN2 subfamily.</text>
</comment>
<evidence type="ECO:0000256" key="6">
    <source>
        <dbReference type="ARBA" id="ARBA00022840"/>
    </source>
</evidence>
<feature type="domain" description="Protein kinase" evidence="12">
    <location>
        <begin position="327"/>
        <end position="694"/>
    </location>
</feature>
<dbReference type="GO" id="GO:0004694">
    <property type="term" value="F:eukaryotic translation initiation factor 2alpha kinase activity"/>
    <property type="evidence" value="ECO:0007669"/>
    <property type="project" value="TreeGrafter"/>
</dbReference>
<dbReference type="Gene3D" id="3.30.200.20">
    <property type="entry name" value="Phosphorylase Kinase, domain 1"/>
    <property type="match status" value="1"/>
</dbReference>
<dbReference type="InterPro" id="IPR011009">
    <property type="entry name" value="Kinase-like_dom_sf"/>
</dbReference>
<dbReference type="InterPro" id="IPR050339">
    <property type="entry name" value="CC_SR_Kinase"/>
</dbReference>
<dbReference type="Pfam" id="PF12745">
    <property type="entry name" value="HGTP_anticodon2"/>
    <property type="match status" value="1"/>
</dbReference>
<evidence type="ECO:0000259" key="12">
    <source>
        <dbReference type="PROSITE" id="PS50011"/>
    </source>
</evidence>
<sequence>MRKREARQREKEHDLEVARRMRVNEEQETEIEALQAILGSDIRVDDNDIETDHDYPRAFSINVVPHPAGPEENYSFVDVVVRLHREYPAEPPDFFFRSSKGLSKAELEELLTSVKDLAKRMRNEHFIYDVVTLIQEELRNHNQPSTSLHEEMVQKHLRDSVESAEVEKRREHEERRKQAELNTKLEQLRATETLSQAAEQQLRKKWLESRDATTLEQIAQVESLRSAQKESQRNVEVMLAFLLHRCGCDPLDMTKLSEAGLISPTVAALPPSALAGQYDEVAHSLRLSVTSSSSPADFRNEFRIPAADNPSSAVVSGTRGSRYASDFIEIQSLGQGSFGRVTKVQNRLDGLFYAMKVSLSWATLFRWRLIELQVIKLQMENNNDFRRILREVTTLSRLSHPFVLRYYQAFIEKAGDDQSPARLLEQSDLGGDWTSTELAAGSLEWSLHSDSLYRPAAGLGDASAIQFDMTSDATRTLSREASPPIARPVFHLYIQTEFCAQTLRDAIVGEARRIDPDQNWRRFRQILEGLAHIHSQGIVHRDLKPGNIFVHPSGDVRIGDLGLATHLHLGETIHTKRSPSSSPTNTLVGDQTMAVGTLLYIAPEVMNADIVNFRYDSKVDMYSLGIILFEMWYPFSTAHERVAVLQRLRDPNGPVFPDCFQEAHPRQSQIICWLLQADPSARPSALELLQSSLLPPKLEDEYMKDAMRTIANPNTPFYHRLLAELFNCARPMPSDVLCISGLSLHSLPATGMQWMAAASRQAVLNAVRTAFEAHSAIELSGNIMTPVQPTNTARSENDLPILLMDREGRLLDLRRDLRRDLLMSDPGKLQGPRYFQIGTVFRQDPSSSSLSRPVPRHVTQADFDIVGADASSHYADGEIAALMFSLVNTFPAVGEARLAVGHTMLTQAVLDQCRIPEGCRAELLSMQVTPSTPVDTVRTFVSRYGPKANVALLLSVLNIKGAPNDALTQLRNHFVHNRTALNAIDELQKILASAALFGLHLERVEICPLLSISSSPFSSFIAKSFVISDGIRSCLAVGGRFDDAMKAARSSPSSCRGVGLSLAIEQLWDAVAVAEARERRPSRIVQAHCTDVFVASVGSDEVFDEKLRIVGDLYGIGINVAFLPSRTATLEEQQDVAATRGASWLLTIKDKYLQNSVRARQLDTDRKQEFDLAPDEIVKFFAGVGGRKR</sequence>
<evidence type="ECO:0000259" key="13">
    <source>
        <dbReference type="PROSITE" id="PS50908"/>
    </source>
</evidence>
<dbReference type="PROSITE" id="PS50011">
    <property type="entry name" value="PROTEIN_KINASE_DOM"/>
    <property type="match status" value="1"/>
</dbReference>
<dbReference type="OrthoDB" id="341578at2759"/>
<dbReference type="EC" id="2.7.11.1" evidence="1"/>
<comment type="catalytic activity">
    <reaction evidence="9">
        <text>L-threonyl-[protein] + ATP = O-phospho-L-threonyl-[protein] + ADP + H(+)</text>
        <dbReference type="Rhea" id="RHEA:46608"/>
        <dbReference type="Rhea" id="RHEA-COMP:11060"/>
        <dbReference type="Rhea" id="RHEA-COMP:11605"/>
        <dbReference type="ChEBI" id="CHEBI:15378"/>
        <dbReference type="ChEBI" id="CHEBI:30013"/>
        <dbReference type="ChEBI" id="CHEBI:30616"/>
        <dbReference type="ChEBI" id="CHEBI:61977"/>
        <dbReference type="ChEBI" id="CHEBI:456216"/>
        <dbReference type="EC" id="2.7.11.1"/>
    </reaction>
</comment>
<keyword evidence="3" id="KW-0808">Transferase</keyword>
<keyword evidence="2" id="KW-0723">Serine/threonine-protein kinase</keyword>
<dbReference type="CDD" id="cd23823">
    <property type="entry name" value="RWD_GCN2"/>
    <property type="match status" value="1"/>
</dbReference>
<dbReference type="Gene3D" id="3.10.110.10">
    <property type="entry name" value="Ubiquitin Conjugating Enzyme"/>
    <property type="match status" value="1"/>
</dbReference>
<comment type="catalytic activity">
    <reaction evidence="10">
        <text>L-seryl-[protein] + ATP = O-phospho-L-seryl-[protein] + ADP + H(+)</text>
        <dbReference type="Rhea" id="RHEA:17989"/>
        <dbReference type="Rhea" id="RHEA-COMP:9863"/>
        <dbReference type="Rhea" id="RHEA-COMP:11604"/>
        <dbReference type="ChEBI" id="CHEBI:15378"/>
        <dbReference type="ChEBI" id="CHEBI:29999"/>
        <dbReference type="ChEBI" id="CHEBI:30616"/>
        <dbReference type="ChEBI" id="CHEBI:83421"/>
        <dbReference type="ChEBI" id="CHEBI:456216"/>
        <dbReference type="EC" id="2.7.11.1"/>
    </reaction>
</comment>
<evidence type="ECO:0000256" key="3">
    <source>
        <dbReference type="ARBA" id="ARBA00022679"/>
    </source>
</evidence>
<dbReference type="InterPro" id="IPR036621">
    <property type="entry name" value="Anticodon-bd_dom_sf"/>
</dbReference>
<evidence type="ECO:0000256" key="4">
    <source>
        <dbReference type="ARBA" id="ARBA00022741"/>
    </source>
</evidence>
<feature type="domain" description="RWD" evidence="13">
    <location>
        <begin position="29"/>
        <end position="141"/>
    </location>
</feature>
<dbReference type="InterPro" id="IPR041715">
    <property type="entry name" value="HisRS-like_core"/>
</dbReference>
<feature type="binding site" evidence="11">
    <location>
        <position position="356"/>
    </location>
    <ligand>
        <name>ATP</name>
        <dbReference type="ChEBI" id="CHEBI:30616"/>
    </ligand>
</feature>
<dbReference type="FunFam" id="3.10.110.10:FF:000050">
    <property type="entry name" value="eIF-2-alpha kinase GCN2"/>
    <property type="match status" value="1"/>
</dbReference>
<keyword evidence="5" id="KW-0418">Kinase</keyword>
<keyword evidence="4 11" id="KW-0547">Nucleotide-binding</keyword>
<dbReference type="EMBL" id="CDSF01000100">
    <property type="protein sequence ID" value="CEP00320.1"/>
    <property type="molecule type" value="Genomic_DNA"/>
</dbReference>
<evidence type="ECO:0000313" key="15">
    <source>
        <dbReference type="Proteomes" id="UP000039324"/>
    </source>
</evidence>
<dbReference type="InterPro" id="IPR006575">
    <property type="entry name" value="RWD_dom"/>
</dbReference>
<dbReference type="OMA" id="MEYCQKI"/>
<protein>
    <recommendedName>
        <fullName evidence="1">non-specific serine/threonine protein kinase</fullName>
        <ecNumber evidence="1">2.7.11.1</ecNumber>
    </recommendedName>
</protein>
<dbReference type="Gene3D" id="3.30.930.10">
    <property type="entry name" value="Bira Bifunctional Protein, Domain 2"/>
    <property type="match status" value="1"/>
</dbReference>
<dbReference type="Pfam" id="PF13393">
    <property type="entry name" value="tRNA-synt_His"/>
    <property type="match status" value="1"/>
</dbReference>
<evidence type="ECO:0000256" key="9">
    <source>
        <dbReference type="ARBA" id="ARBA00047899"/>
    </source>
</evidence>
<dbReference type="Gene3D" id="1.10.510.10">
    <property type="entry name" value="Transferase(Phosphotransferase) domain 1"/>
    <property type="match status" value="1"/>
</dbReference>
<keyword evidence="7" id="KW-0652">Protein synthesis inhibitor</keyword>
<dbReference type="GO" id="GO:1990625">
    <property type="term" value="P:negative regulation of cytoplasmic translational initiation in response to stress"/>
    <property type="evidence" value="ECO:0007669"/>
    <property type="project" value="TreeGrafter"/>
</dbReference>
<dbReference type="PROSITE" id="PS00108">
    <property type="entry name" value="PROTEIN_KINASE_ST"/>
    <property type="match status" value="1"/>
</dbReference>
<proteinExistence type="inferred from homology"/>
<dbReference type="PROSITE" id="PS00107">
    <property type="entry name" value="PROTEIN_KINASE_ATP"/>
    <property type="match status" value="1"/>
</dbReference>
<dbReference type="GO" id="GO:0007165">
    <property type="term" value="P:signal transduction"/>
    <property type="evidence" value="ECO:0007669"/>
    <property type="project" value="UniProtKB-ARBA"/>
</dbReference>
<dbReference type="GO" id="GO:0009893">
    <property type="term" value="P:positive regulation of metabolic process"/>
    <property type="evidence" value="ECO:0007669"/>
    <property type="project" value="UniProtKB-ARBA"/>
</dbReference>
<dbReference type="PANTHER" id="PTHR11042:SF136">
    <property type="entry name" value="EIF-2-ALPHA KINASE GCN2"/>
    <property type="match status" value="1"/>
</dbReference>
<dbReference type="Pfam" id="PF00069">
    <property type="entry name" value="Pkinase"/>
    <property type="match status" value="1"/>
</dbReference>
<evidence type="ECO:0000256" key="1">
    <source>
        <dbReference type="ARBA" id="ARBA00012513"/>
    </source>
</evidence>
<dbReference type="InterPro" id="IPR016135">
    <property type="entry name" value="UBQ-conjugating_enzyme/RWD"/>
</dbReference>
<evidence type="ECO:0000256" key="7">
    <source>
        <dbReference type="ARBA" id="ARBA00023193"/>
    </source>
</evidence>
<evidence type="ECO:0000256" key="11">
    <source>
        <dbReference type="PROSITE-ProRule" id="PRU10141"/>
    </source>
</evidence>
<accession>A0A0G4IYB6</accession>
<dbReference type="AlphaFoldDB" id="A0A0G4IYB6"/>
<keyword evidence="15" id="KW-1185">Reference proteome</keyword>
<dbReference type="SUPFAM" id="SSF56112">
    <property type="entry name" value="Protein kinase-like (PK-like)"/>
    <property type="match status" value="1"/>
</dbReference>
<reference evidence="14 15" key="1">
    <citation type="submission" date="2015-02" db="EMBL/GenBank/DDBJ databases">
        <authorList>
            <person name="Chooi Y.-H."/>
        </authorList>
    </citation>
    <scope>NUCLEOTIDE SEQUENCE [LARGE SCALE GENOMIC DNA]</scope>
    <source>
        <strain evidence="14">E3</strain>
    </source>
</reference>
<evidence type="ECO:0000256" key="10">
    <source>
        <dbReference type="ARBA" id="ARBA00048679"/>
    </source>
</evidence>
<dbReference type="STRING" id="37360.A0A0G4IYB6"/>
<dbReference type="Pfam" id="PF05773">
    <property type="entry name" value="RWD"/>
    <property type="match status" value="1"/>
</dbReference>
<name>A0A0G4IYB6_PLABS</name>
<dbReference type="SUPFAM" id="SSF54495">
    <property type="entry name" value="UBC-like"/>
    <property type="match status" value="1"/>
</dbReference>
<dbReference type="SMART" id="SM00220">
    <property type="entry name" value="S_TKc"/>
    <property type="match status" value="1"/>
</dbReference>
<dbReference type="InterPro" id="IPR024435">
    <property type="entry name" value="HisRS-related_dom"/>
</dbReference>
<dbReference type="SUPFAM" id="SSF55681">
    <property type="entry name" value="Class II aaRS and biotin synthetases"/>
    <property type="match status" value="1"/>
</dbReference>
<evidence type="ECO:0000313" key="14">
    <source>
        <dbReference type="EMBL" id="CEP00320.1"/>
    </source>
</evidence>
<dbReference type="PANTHER" id="PTHR11042">
    <property type="entry name" value="EUKARYOTIC TRANSLATION INITIATION FACTOR 2-ALPHA KINASE EIF2-ALPHA KINASE -RELATED"/>
    <property type="match status" value="1"/>
</dbReference>
<dbReference type="Proteomes" id="UP000039324">
    <property type="component" value="Unassembled WGS sequence"/>
</dbReference>
<evidence type="ECO:0000256" key="8">
    <source>
        <dbReference type="ARBA" id="ARBA00037982"/>
    </source>
</evidence>
<dbReference type="GO" id="GO:0005829">
    <property type="term" value="C:cytosol"/>
    <property type="evidence" value="ECO:0007669"/>
    <property type="project" value="TreeGrafter"/>
</dbReference>
<dbReference type="InterPro" id="IPR017441">
    <property type="entry name" value="Protein_kinase_ATP_BS"/>
</dbReference>
<dbReference type="GO" id="GO:0005634">
    <property type="term" value="C:nucleus"/>
    <property type="evidence" value="ECO:0007669"/>
    <property type="project" value="TreeGrafter"/>
</dbReference>
<dbReference type="InterPro" id="IPR045864">
    <property type="entry name" value="aa-tRNA-synth_II/BPL/LPL"/>
</dbReference>
<dbReference type="GO" id="GO:0005524">
    <property type="term" value="F:ATP binding"/>
    <property type="evidence" value="ECO:0007669"/>
    <property type="project" value="UniProtKB-UniRule"/>
</dbReference>
<dbReference type="InterPro" id="IPR000719">
    <property type="entry name" value="Prot_kinase_dom"/>
</dbReference>